<comment type="caution">
    <text evidence="1">The sequence shown here is derived from an EMBL/GenBank/DDBJ whole genome shotgun (WGS) entry which is preliminary data.</text>
</comment>
<feature type="non-terminal residue" evidence="1">
    <location>
        <position position="1"/>
    </location>
</feature>
<protein>
    <submittedName>
        <fullName evidence="1">Uncharacterized protein</fullName>
    </submittedName>
</protein>
<evidence type="ECO:0000313" key="2">
    <source>
        <dbReference type="Proteomes" id="UP000265520"/>
    </source>
</evidence>
<dbReference type="Proteomes" id="UP000265520">
    <property type="component" value="Unassembled WGS sequence"/>
</dbReference>
<dbReference type="EMBL" id="LXQA010408919">
    <property type="protein sequence ID" value="MCI49928.1"/>
    <property type="molecule type" value="Genomic_DNA"/>
</dbReference>
<sequence>STKRQHFAQAFQQTPLVQSTPNQVVFAAEAKLGWYSRTLAR</sequence>
<organism evidence="1 2">
    <name type="scientific">Trifolium medium</name>
    <dbReference type="NCBI Taxonomy" id="97028"/>
    <lineage>
        <taxon>Eukaryota</taxon>
        <taxon>Viridiplantae</taxon>
        <taxon>Streptophyta</taxon>
        <taxon>Embryophyta</taxon>
        <taxon>Tracheophyta</taxon>
        <taxon>Spermatophyta</taxon>
        <taxon>Magnoliopsida</taxon>
        <taxon>eudicotyledons</taxon>
        <taxon>Gunneridae</taxon>
        <taxon>Pentapetalae</taxon>
        <taxon>rosids</taxon>
        <taxon>fabids</taxon>
        <taxon>Fabales</taxon>
        <taxon>Fabaceae</taxon>
        <taxon>Papilionoideae</taxon>
        <taxon>50 kb inversion clade</taxon>
        <taxon>NPAAA clade</taxon>
        <taxon>Hologalegina</taxon>
        <taxon>IRL clade</taxon>
        <taxon>Trifolieae</taxon>
        <taxon>Trifolium</taxon>
    </lineage>
</organism>
<evidence type="ECO:0000313" key="1">
    <source>
        <dbReference type="EMBL" id="MCI49928.1"/>
    </source>
</evidence>
<reference evidence="1 2" key="1">
    <citation type="journal article" date="2018" name="Front. Plant Sci.">
        <title>Red Clover (Trifolium pratense) and Zigzag Clover (T. medium) - A Picture of Genomic Similarities and Differences.</title>
        <authorList>
            <person name="Dluhosova J."/>
            <person name="Istvanek J."/>
            <person name="Nedelnik J."/>
            <person name="Repkova J."/>
        </authorList>
    </citation>
    <scope>NUCLEOTIDE SEQUENCE [LARGE SCALE GENOMIC DNA]</scope>
    <source>
        <strain evidence="2">cv. 10/8</strain>
        <tissue evidence="1">Leaf</tissue>
    </source>
</reference>
<proteinExistence type="predicted"/>
<accession>A0A392SM10</accession>
<name>A0A392SM10_9FABA</name>
<keyword evidence="2" id="KW-1185">Reference proteome</keyword>
<dbReference type="AlphaFoldDB" id="A0A392SM10"/>